<dbReference type="GO" id="GO:0005886">
    <property type="term" value="C:plasma membrane"/>
    <property type="evidence" value="ECO:0007669"/>
    <property type="project" value="UniProtKB-SubCell"/>
</dbReference>
<keyword evidence="6 11" id="KW-0812">Transmembrane</keyword>
<keyword evidence="8 10" id="KW-0472">Membrane</keyword>
<evidence type="ECO:0000256" key="5">
    <source>
        <dbReference type="ARBA" id="ARBA00022618"/>
    </source>
</evidence>
<evidence type="ECO:0000313" key="15">
    <source>
        <dbReference type="Proteomes" id="UP000824089"/>
    </source>
</evidence>
<comment type="similarity">
    <text evidence="2 10">Belongs to the ABC-4 integral membrane protein family. FtsX subfamily.</text>
</comment>
<dbReference type="PIRSF" id="PIRSF003097">
    <property type="entry name" value="FtsX"/>
    <property type="match status" value="1"/>
</dbReference>
<dbReference type="AlphaFoldDB" id="A0A9D1I5R4"/>
<feature type="transmembrane region" description="Helical" evidence="11">
    <location>
        <begin position="270"/>
        <end position="294"/>
    </location>
</feature>
<evidence type="ECO:0000256" key="8">
    <source>
        <dbReference type="ARBA" id="ARBA00023136"/>
    </source>
</evidence>
<feature type="transmembrane region" description="Helical" evidence="11">
    <location>
        <begin position="220"/>
        <end position="240"/>
    </location>
</feature>
<dbReference type="Proteomes" id="UP000824089">
    <property type="component" value="Unassembled WGS sequence"/>
</dbReference>
<evidence type="ECO:0000313" key="14">
    <source>
        <dbReference type="EMBL" id="HIU28661.1"/>
    </source>
</evidence>
<keyword evidence="4 10" id="KW-1003">Cell membrane</keyword>
<protein>
    <recommendedName>
        <fullName evidence="3 10">Cell division protein FtsX</fullName>
    </recommendedName>
</protein>
<feature type="domain" description="FtsX extracellular" evidence="13">
    <location>
        <begin position="63"/>
        <end position="153"/>
    </location>
</feature>
<evidence type="ECO:0000256" key="11">
    <source>
        <dbReference type="SAM" id="Phobius"/>
    </source>
</evidence>
<keyword evidence="5 10" id="KW-0132">Cell division</keyword>
<evidence type="ECO:0000256" key="7">
    <source>
        <dbReference type="ARBA" id="ARBA00022989"/>
    </source>
</evidence>
<evidence type="ECO:0000256" key="6">
    <source>
        <dbReference type="ARBA" id="ARBA00022692"/>
    </source>
</evidence>
<comment type="subcellular location">
    <subcellularLocation>
        <location evidence="1">Cell membrane</location>
        <topology evidence="1">Multi-pass membrane protein</topology>
    </subcellularLocation>
</comment>
<dbReference type="Gene3D" id="3.30.70.3040">
    <property type="match status" value="1"/>
</dbReference>
<evidence type="ECO:0000256" key="10">
    <source>
        <dbReference type="PIRNR" id="PIRNR003097"/>
    </source>
</evidence>
<dbReference type="PANTHER" id="PTHR47755:SF1">
    <property type="entry name" value="CELL DIVISION PROTEIN FTSX"/>
    <property type="match status" value="1"/>
</dbReference>
<dbReference type="PANTHER" id="PTHR47755">
    <property type="entry name" value="CELL DIVISION PROTEIN FTSX"/>
    <property type="match status" value="1"/>
</dbReference>
<organism evidence="14 15">
    <name type="scientific">Candidatus Egerieisoma faecipullorum</name>
    <dbReference type="NCBI Taxonomy" id="2840963"/>
    <lineage>
        <taxon>Bacteria</taxon>
        <taxon>Bacillati</taxon>
        <taxon>Bacillota</taxon>
        <taxon>Clostridia</taxon>
        <taxon>Eubacteriales</taxon>
        <taxon>Clostridiaceae</taxon>
        <taxon>Clostridiaceae incertae sedis</taxon>
        <taxon>Candidatus Egerieisoma</taxon>
    </lineage>
</organism>
<proteinExistence type="inferred from homology"/>
<evidence type="ECO:0000256" key="3">
    <source>
        <dbReference type="ARBA" id="ARBA00021907"/>
    </source>
</evidence>
<keyword evidence="9 10" id="KW-0131">Cell cycle</keyword>
<dbReference type="Pfam" id="PF18075">
    <property type="entry name" value="FtsX_ECD"/>
    <property type="match status" value="1"/>
</dbReference>
<evidence type="ECO:0000259" key="12">
    <source>
        <dbReference type="Pfam" id="PF02687"/>
    </source>
</evidence>
<comment type="caution">
    <text evidence="14">The sequence shown here is derived from an EMBL/GenBank/DDBJ whole genome shotgun (WGS) entry which is preliminary data.</text>
</comment>
<sequence length="300" mass="33415">MRKIRTFYYILRQGVANSFKNWHMLFSSVFVIFVSLYIMGCLTLASTNLQRILGEIGERQKEVQLDCSNEISDEASLSIADIIVNDSRVETVERISKEENLQNAIEMFGADSALFEYSNADYMYVSFRVKLRSADNVEAFAEDMKKVSGIEDVIDNLSVYEYFSSLSTWVRIGSVAALIVLGFLSIMLSANTIRLTVFARKKELQIMKNIGASRVYMRGPFVVEGVIIGLLSSLLSYFAVKGTYVYLYNYVSGSSSSLRNILNLSEFGQFSGTVLLCFLAAGILVGVLSSGLAIGKYVKV</sequence>
<dbReference type="InterPro" id="IPR003838">
    <property type="entry name" value="ABC3_permease_C"/>
</dbReference>
<feature type="transmembrane region" description="Helical" evidence="11">
    <location>
        <begin position="172"/>
        <end position="199"/>
    </location>
</feature>
<dbReference type="InterPro" id="IPR004513">
    <property type="entry name" value="FtsX"/>
</dbReference>
<evidence type="ECO:0000256" key="2">
    <source>
        <dbReference type="ARBA" id="ARBA00007379"/>
    </source>
</evidence>
<dbReference type="Pfam" id="PF02687">
    <property type="entry name" value="FtsX"/>
    <property type="match status" value="1"/>
</dbReference>
<dbReference type="InterPro" id="IPR040690">
    <property type="entry name" value="FtsX_ECD"/>
</dbReference>
<gene>
    <name evidence="14" type="ORF">IAD50_00010</name>
</gene>
<dbReference type="EMBL" id="DVMM01000001">
    <property type="protein sequence ID" value="HIU28661.1"/>
    <property type="molecule type" value="Genomic_DNA"/>
</dbReference>
<name>A0A9D1I5R4_9CLOT</name>
<comment type="function">
    <text evidence="10">Part of the ABC transporter FtsEX involved in asymmetric cellular division facilitating the initiation of sporulation.</text>
</comment>
<accession>A0A9D1I5R4</accession>
<feature type="transmembrane region" description="Helical" evidence="11">
    <location>
        <begin position="21"/>
        <end position="45"/>
    </location>
</feature>
<reference evidence="14" key="2">
    <citation type="journal article" date="2021" name="PeerJ">
        <title>Extensive microbial diversity within the chicken gut microbiome revealed by metagenomics and culture.</title>
        <authorList>
            <person name="Gilroy R."/>
            <person name="Ravi A."/>
            <person name="Getino M."/>
            <person name="Pursley I."/>
            <person name="Horton D.L."/>
            <person name="Alikhan N.F."/>
            <person name="Baker D."/>
            <person name="Gharbi K."/>
            <person name="Hall N."/>
            <person name="Watson M."/>
            <person name="Adriaenssens E.M."/>
            <person name="Foster-Nyarko E."/>
            <person name="Jarju S."/>
            <person name="Secka A."/>
            <person name="Antonio M."/>
            <person name="Oren A."/>
            <person name="Chaudhuri R.R."/>
            <person name="La Ragione R."/>
            <person name="Hildebrand F."/>
            <person name="Pallen M.J."/>
        </authorList>
    </citation>
    <scope>NUCLEOTIDE SEQUENCE</scope>
    <source>
        <strain evidence="14">CHK195-4489</strain>
    </source>
</reference>
<keyword evidence="7 11" id="KW-1133">Transmembrane helix</keyword>
<evidence type="ECO:0000256" key="9">
    <source>
        <dbReference type="ARBA" id="ARBA00023306"/>
    </source>
</evidence>
<dbReference type="GO" id="GO:0051301">
    <property type="term" value="P:cell division"/>
    <property type="evidence" value="ECO:0007669"/>
    <property type="project" value="UniProtKB-KW"/>
</dbReference>
<evidence type="ECO:0000259" key="13">
    <source>
        <dbReference type="Pfam" id="PF18075"/>
    </source>
</evidence>
<evidence type="ECO:0000256" key="4">
    <source>
        <dbReference type="ARBA" id="ARBA00022475"/>
    </source>
</evidence>
<evidence type="ECO:0000256" key="1">
    <source>
        <dbReference type="ARBA" id="ARBA00004651"/>
    </source>
</evidence>
<feature type="domain" description="ABC3 transporter permease C-terminal" evidence="12">
    <location>
        <begin position="177"/>
        <end position="299"/>
    </location>
</feature>
<reference evidence="14" key="1">
    <citation type="submission" date="2020-10" db="EMBL/GenBank/DDBJ databases">
        <authorList>
            <person name="Gilroy R."/>
        </authorList>
    </citation>
    <scope>NUCLEOTIDE SEQUENCE</scope>
    <source>
        <strain evidence="14">CHK195-4489</strain>
    </source>
</reference>